<organism evidence="10">
    <name type="scientific">Drosophila rhopaloa</name>
    <name type="common">Fruit fly</name>
    <dbReference type="NCBI Taxonomy" id="1041015"/>
    <lineage>
        <taxon>Eukaryota</taxon>
        <taxon>Metazoa</taxon>
        <taxon>Ecdysozoa</taxon>
        <taxon>Arthropoda</taxon>
        <taxon>Hexapoda</taxon>
        <taxon>Insecta</taxon>
        <taxon>Pterygota</taxon>
        <taxon>Neoptera</taxon>
        <taxon>Endopterygota</taxon>
        <taxon>Diptera</taxon>
        <taxon>Brachycera</taxon>
        <taxon>Muscomorpha</taxon>
        <taxon>Ephydroidea</taxon>
        <taxon>Drosophilidae</taxon>
        <taxon>Drosophila</taxon>
        <taxon>Sophophora</taxon>
    </lineage>
</organism>
<dbReference type="SMART" id="SM00020">
    <property type="entry name" value="Tryp_SPc"/>
    <property type="match status" value="1"/>
</dbReference>
<feature type="domain" description="Peptidase S1" evidence="9">
    <location>
        <begin position="30"/>
        <end position="265"/>
    </location>
</feature>
<evidence type="ECO:0000256" key="6">
    <source>
        <dbReference type="ARBA" id="ARBA00023180"/>
    </source>
</evidence>
<comment type="similarity">
    <text evidence="7">Belongs to the peptidase S1 family. CLIP subfamily.</text>
</comment>
<name>A0A6P4E2Z7_DRORH</name>
<keyword evidence="1" id="KW-0479">Metal-binding</keyword>
<evidence type="ECO:0000256" key="2">
    <source>
        <dbReference type="ARBA" id="ARBA00022729"/>
    </source>
</evidence>
<dbReference type="AlphaFoldDB" id="A0A6P4E2Z7"/>
<keyword evidence="4" id="KW-0865">Zymogen</keyword>
<keyword evidence="5" id="KW-1015">Disulfide bond</keyword>
<accession>A0A6P4E2Z7</accession>
<dbReference type="InterPro" id="IPR001314">
    <property type="entry name" value="Peptidase_S1A"/>
</dbReference>
<dbReference type="CDD" id="cd00190">
    <property type="entry name" value="Tryp_SPc"/>
    <property type="match status" value="1"/>
</dbReference>
<dbReference type="FunFam" id="2.40.10.10:FF:000028">
    <property type="entry name" value="Serine protease easter"/>
    <property type="match status" value="1"/>
</dbReference>
<protein>
    <submittedName>
        <fullName evidence="10">Serine protease easter-like isoform X1</fullName>
    </submittedName>
</protein>
<feature type="chain" id="PRO_5027761057" evidence="8">
    <location>
        <begin position="22"/>
        <end position="266"/>
    </location>
</feature>
<evidence type="ECO:0000256" key="8">
    <source>
        <dbReference type="SAM" id="SignalP"/>
    </source>
</evidence>
<dbReference type="InterPro" id="IPR001254">
    <property type="entry name" value="Trypsin_dom"/>
</dbReference>
<evidence type="ECO:0000256" key="4">
    <source>
        <dbReference type="ARBA" id="ARBA00023145"/>
    </source>
</evidence>
<evidence type="ECO:0000256" key="7">
    <source>
        <dbReference type="ARBA" id="ARBA00024195"/>
    </source>
</evidence>
<dbReference type="PRINTS" id="PR00722">
    <property type="entry name" value="CHYMOTRYPSIN"/>
</dbReference>
<evidence type="ECO:0000259" key="9">
    <source>
        <dbReference type="PROSITE" id="PS50240"/>
    </source>
</evidence>
<dbReference type="InterPro" id="IPR051487">
    <property type="entry name" value="Ser/Thr_Proteases_Immune/Dev"/>
</dbReference>
<evidence type="ECO:0000256" key="5">
    <source>
        <dbReference type="ARBA" id="ARBA00023157"/>
    </source>
</evidence>
<dbReference type="PROSITE" id="PS50240">
    <property type="entry name" value="TRYPSIN_DOM"/>
    <property type="match status" value="1"/>
</dbReference>
<evidence type="ECO:0000256" key="3">
    <source>
        <dbReference type="ARBA" id="ARBA00022837"/>
    </source>
</evidence>
<keyword evidence="2 8" id="KW-0732">Signal</keyword>
<dbReference type="GO" id="GO:0006508">
    <property type="term" value="P:proteolysis"/>
    <property type="evidence" value="ECO:0007669"/>
    <property type="project" value="InterPro"/>
</dbReference>
<dbReference type="SUPFAM" id="SSF50494">
    <property type="entry name" value="Trypsin-like serine proteases"/>
    <property type="match status" value="1"/>
</dbReference>
<dbReference type="GO" id="GO:0004252">
    <property type="term" value="F:serine-type endopeptidase activity"/>
    <property type="evidence" value="ECO:0007669"/>
    <property type="project" value="InterPro"/>
</dbReference>
<dbReference type="Gene3D" id="2.40.10.10">
    <property type="entry name" value="Trypsin-like serine proteases"/>
    <property type="match status" value="1"/>
</dbReference>
<dbReference type="Pfam" id="PF00089">
    <property type="entry name" value="Trypsin"/>
    <property type="match status" value="1"/>
</dbReference>
<keyword evidence="6" id="KW-0325">Glycoprotein</keyword>
<evidence type="ECO:0000313" key="10">
    <source>
        <dbReference type="RefSeq" id="XP_016972370.1"/>
    </source>
</evidence>
<proteinExistence type="inferred from homology"/>
<gene>
    <name evidence="10" type="primary">LOC108039797</name>
</gene>
<dbReference type="RefSeq" id="XP_016972370.1">
    <property type="nucleotide sequence ID" value="XM_017116881.1"/>
</dbReference>
<dbReference type="InterPro" id="IPR043504">
    <property type="entry name" value="Peptidase_S1_PA_chymotrypsin"/>
</dbReference>
<sequence length="266" mass="29890">MRVFVAVFLIIQIVSQAFVQASIELPGPDICGGDSEFPWLVVVQYRPPNGADLLTPCVGSLINQRYVLTSAHCVTMFDMGRPVSVRLGENSTRFGAEFVILDIEETHVHENFIGEPNFLNDIALIRLKSEVFYTWNIKPICLPPTVGQLRPREGHPLTVAGWGLLNDVPSTKRQNKLVTYLNNDQCRTRYSQVDFVVDPSHICADHSRYTRCIVDGGEPLMAYHHGVWVLHGILAFGGRPCGVNNLPDVFTNVGEYDQWIKKNMRP</sequence>
<dbReference type="OrthoDB" id="7858243at2759"/>
<evidence type="ECO:0000256" key="1">
    <source>
        <dbReference type="ARBA" id="ARBA00022723"/>
    </source>
</evidence>
<feature type="signal peptide" evidence="8">
    <location>
        <begin position="1"/>
        <end position="21"/>
    </location>
</feature>
<reference evidence="10" key="1">
    <citation type="submission" date="2025-08" db="UniProtKB">
        <authorList>
            <consortium name="RefSeq"/>
        </authorList>
    </citation>
    <scope>IDENTIFICATION</scope>
</reference>
<keyword evidence="3" id="KW-0106">Calcium</keyword>
<dbReference type="GO" id="GO:0046872">
    <property type="term" value="F:metal ion binding"/>
    <property type="evidence" value="ECO:0007669"/>
    <property type="project" value="UniProtKB-KW"/>
</dbReference>
<dbReference type="PANTHER" id="PTHR24256">
    <property type="entry name" value="TRYPTASE-RELATED"/>
    <property type="match status" value="1"/>
</dbReference>
<dbReference type="InterPro" id="IPR009003">
    <property type="entry name" value="Peptidase_S1_PA"/>
</dbReference>